<dbReference type="SUPFAM" id="SSF51344">
    <property type="entry name" value="Epsilon subunit of F1F0-ATP synthase N-terminal domain"/>
    <property type="match status" value="1"/>
</dbReference>
<evidence type="ECO:0000256" key="3">
    <source>
        <dbReference type="ARBA" id="ARBA00005712"/>
    </source>
</evidence>
<evidence type="ECO:0000256" key="9">
    <source>
        <dbReference type="ARBA" id="ARBA00023310"/>
    </source>
</evidence>
<dbReference type="Gene3D" id="2.60.15.10">
    <property type="entry name" value="F0F1 ATP synthase delta/epsilon subunit, N-terminal"/>
    <property type="match status" value="1"/>
</dbReference>
<keyword evidence="17" id="KW-1185">Reference proteome</keyword>
<evidence type="ECO:0000256" key="5">
    <source>
        <dbReference type="ARBA" id="ARBA00022448"/>
    </source>
</evidence>
<evidence type="ECO:0000256" key="6">
    <source>
        <dbReference type="ARBA" id="ARBA00023065"/>
    </source>
</evidence>
<comment type="subunit">
    <text evidence="12 13">F-type ATPases have 2 components, CF(1) - the catalytic core - and CF(0) - the membrane proton channel. CF(1) has five subunits: alpha(3), beta(3), gamma(1), delta(1), epsilon(1). CF(0) has three main subunits: a, b and c.</text>
</comment>
<evidence type="ECO:0000256" key="10">
    <source>
        <dbReference type="ARBA" id="ARBA00030215"/>
    </source>
</evidence>
<dbReference type="HAMAP" id="MF_00530">
    <property type="entry name" value="ATP_synth_epsil_bac"/>
    <property type="match status" value="1"/>
</dbReference>
<dbReference type="InterPro" id="IPR036794">
    <property type="entry name" value="ATP_F1_dsu/esu_C_sf"/>
</dbReference>
<dbReference type="InterPro" id="IPR001469">
    <property type="entry name" value="ATP_synth_F1_dsu/esu"/>
</dbReference>
<dbReference type="Pfam" id="PF02823">
    <property type="entry name" value="ATP-synt_DE_N"/>
    <property type="match status" value="1"/>
</dbReference>
<evidence type="ECO:0000313" key="17">
    <source>
        <dbReference type="Proteomes" id="UP000199481"/>
    </source>
</evidence>
<feature type="domain" description="ATP synthase epsilon subunit C-terminal" evidence="14">
    <location>
        <begin position="89"/>
        <end position="136"/>
    </location>
</feature>
<gene>
    <name evidence="12" type="primary">atpC</name>
    <name evidence="16" type="ORF">SAMN04487752_1061</name>
</gene>
<evidence type="ECO:0000256" key="13">
    <source>
        <dbReference type="RuleBase" id="RU003656"/>
    </source>
</evidence>
<comment type="subcellular location">
    <subcellularLocation>
        <location evidence="2 12">Cell membrane</location>
        <topology evidence="2 12">Peripheral membrane protein</topology>
    </subcellularLocation>
</comment>
<comment type="similarity">
    <text evidence="3 12 13">Belongs to the ATPase epsilon chain family.</text>
</comment>
<name>A0A1H0YP57_9LACT</name>
<dbReference type="InterPro" id="IPR020546">
    <property type="entry name" value="ATP_synth_F1_dsu/esu_N"/>
</dbReference>
<dbReference type="RefSeq" id="WP_089975890.1">
    <property type="nucleotide sequence ID" value="NZ_CP084916.1"/>
</dbReference>
<dbReference type="Gene3D" id="1.20.5.440">
    <property type="entry name" value="ATP synthase delta/epsilon subunit, C-terminal domain"/>
    <property type="match status" value="1"/>
</dbReference>
<evidence type="ECO:0000256" key="8">
    <source>
        <dbReference type="ARBA" id="ARBA00023196"/>
    </source>
</evidence>
<evidence type="ECO:0000313" key="16">
    <source>
        <dbReference type="EMBL" id="SDQ16731.1"/>
    </source>
</evidence>
<keyword evidence="5 12" id="KW-0813">Transport</keyword>
<reference evidence="17" key="1">
    <citation type="submission" date="2016-10" db="EMBL/GenBank/DDBJ databases">
        <authorList>
            <person name="Varghese N."/>
            <person name="Submissions S."/>
        </authorList>
    </citation>
    <scope>NUCLEOTIDE SEQUENCE [LARGE SCALE GENOMIC DNA]</scope>
    <source>
        <strain evidence="17">MPL-11</strain>
    </source>
</reference>
<proteinExistence type="inferred from homology"/>
<dbReference type="GO" id="GO:0005886">
    <property type="term" value="C:plasma membrane"/>
    <property type="evidence" value="ECO:0007669"/>
    <property type="project" value="UniProtKB-SubCell"/>
</dbReference>
<dbReference type="OrthoDB" id="9804110at2"/>
<evidence type="ECO:0000256" key="7">
    <source>
        <dbReference type="ARBA" id="ARBA00023136"/>
    </source>
</evidence>
<keyword evidence="9 12" id="KW-0066">ATP synthesis</keyword>
<dbReference type="GO" id="GO:0045259">
    <property type="term" value="C:proton-transporting ATP synthase complex"/>
    <property type="evidence" value="ECO:0007669"/>
    <property type="project" value="UniProtKB-KW"/>
</dbReference>
<keyword evidence="12" id="KW-0375">Hydrogen ion transport</keyword>
<dbReference type="AlphaFoldDB" id="A0A1H0YP57"/>
<evidence type="ECO:0000256" key="4">
    <source>
        <dbReference type="ARBA" id="ARBA00014480"/>
    </source>
</evidence>
<dbReference type="GO" id="GO:0005524">
    <property type="term" value="F:ATP binding"/>
    <property type="evidence" value="ECO:0007669"/>
    <property type="project" value="UniProtKB-UniRule"/>
</dbReference>
<evidence type="ECO:0000259" key="15">
    <source>
        <dbReference type="Pfam" id="PF02823"/>
    </source>
</evidence>
<dbReference type="Pfam" id="PF00401">
    <property type="entry name" value="ATP-synt_DE"/>
    <property type="match status" value="1"/>
</dbReference>
<keyword evidence="12" id="KW-1003">Cell membrane</keyword>
<dbReference type="NCBIfam" id="TIGR01216">
    <property type="entry name" value="ATP_synt_epsi"/>
    <property type="match status" value="1"/>
</dbReference>
<dbReference type="GO" id="GO:0046933">
    <property type="term" value="F:proton-transporting ATP synthase activity, rotational mechanism"/>
    <property type="evidence" value="ECO:0007669"/>
    <property type="project" value="UniProtKB-UniRule"/>
</dbReference>
<keyword evidence="7 12" id="KW-0472">Membrane</keyword>
<keyword evidence="6 12" id="KW-0406">Ion transport</keyword>
<protein>
    <recommendedName>
        <fullName evidence="4 12">ATP synthase epsilon chain</fullName>
    </recommendedName>
    <alternativeName>
        <fullName evidence="11 12">ATP synthase F1 sector epsilon subunit</fullName>
    </alternativeName>
    <alternativeName>
        <fullName evidence="10 12">F-ATPase epsilon subunit</fullName>
    </alternativeName>
</protein>
<evidence type="ECO:0000256" key="2">
    <source>
        <dbReference type="ARBA" id="ARBA00004202"/>
    </source>
</evidence>
<evidence type="ECO:0000256" key="11">
    <source>
        <dbReference type="ARBA" id="ARBA00031795"/>
    </source>
</evidence>
<dbReference type="PANTHER" id="PTHR13822">
    <property type="entry name" value="ATP SYNTHASE DELTA/EPSILON CHAIN"/>
    <property type="match status" value="1"/>
</dbReference>
<dbReference type="SUPFAM" id="SSF46604">
    <property type="entry name" value="Epsilon subunit of F1F0-ATP synthase C-terminal domain"/>
    <property type="match status" value="1"/>
</dbReference>
<evidence type="ECO:0000256" key="12">
    <source>
        <dbReference type="HAMAP-Rule" id="MF_00530"/>
    </source>
</evidence>
<feature type="domain" description="ATP synthase F1 complex delta/epsilon subunit N-terminal" evidence="15">
    <location>
        <begin position="4"/>
        <end position="84"/>
    </location>
</feature>
<organism evidence="16 17">
    <name type="scientific">Carnobacterium viridans</name>
    <dbReference type="NCBI Taxonomy" id="174587"/>
    <lineage>
        <taxon>Bacteria</taxon>
        <taxon>Bacillati</taxon>
        <taxon>Bacillota</taxon>
        <taxon>Bacilli</taxon>
        <taxon>Lactobacillales</taxon>
        <taxon>Carnobacteriaceae</taxon>
        <taxon>Carnobacterium</taxon>
    </lineage>
</organism>
<sequence>MSEMQVNIVTPAGIVYNHRASSVIAKAVDGEIGILSNHMPIIVPLTINSVRIQRVSIDAADWVAVNGGVMEVRDNVCSIIADSAERARDIDVERAFEAKQRAEEELRKTEAVENKSHSKRAEISLRKAVNRITVSKHKRG</sequence>
<dbReference type="CDD" id="cd12152">
    <property type="entry name" value="F1-ATPase_delta"/>
    <property type="match status" value="1"/>
</dbReference>
<dbReference type="NCBIfam" id="NF001846">
    <property type="entry name" value="PRK00571.1-3"/>
    <property type="match status" value="1"/>
</dbReference>
<dbReference type="InterPro" id="IPR036771">
    <property type="entry name" value="ATPsynth_dsu/esu_N"/>
</dbReference>
<keyword evidence="8 12" id="KW-0139">CF(1)</keyword>
<dbReference type="EMBL" id="FNJW01000008">
    <property type="protein sequence ID" value="SDQ16731.1"/>
    <property type="molecule type" value="Genomic_DNA"/>
</dbReference>
<dbReference type="InterPro" id="IPR020547">
    <property type="entry name" value="ATP_synth_F1_esu_C"/>
</dbReference>
<evidence type="ECO:0000259" key="14">
    <source>
        <dbReference type="Pfam" id="PF00401"/>
    </source>
</evidence>
<evidence type="ECO:0000256" key="1">
    <source>
        <dbReference type="ARBA" id="ARBA00003543"/>
    </source>
</evidence>
<dbReference type="PANTHER" id="PTHR13822:SF10">
    <property type="entry name" value="ATP SYNTHASE EPSILON CHAIN, CHLOROPLASTIC"/>
    <property type="match status" value="1"/>
</dbReference>
<comment type="function">
    <text evidence="1 12">Produces ATP from ADP in the presence of a proton gradient across the membrane.</text>
</comment>
<accession>A0A1H0YP57</accession>
<dbReference type="Proteomes" id="UP000199481">
    <property type="component" value="Unassembled WGS sequence"/>
</dbReference>